<evidence type="ECO:0000313" key="2">
    <source>
        <dbReference type="Proteomes" id="UP000292027"/>
    </source>
</evidence>
<dbReference type="OrthoDB" id="3432435at2"/>
<accession>A0A4Q7X1E0</accession>
<proteinExistence type="predicted"/>
<sequence length="88" mass="9977">MTKSVLHQIAALESWATTVDRTARTRPARQGLEAKFEREVDPEGLMDPQTRARAVEAKRKAYYLRLALKSAEARRLRRAPGLEETVEG</sequence>
<dbReference type="Proteomes" id="UP000292027">
    <property type="component" value="Unassembled WGS sequence"/>
</dbReference>
<dbReference type="AlphaFoldDB" id="A0A4Q7X1E0"/>
<comment type="caution">
    <text evidence="1">The sequence shown here is derived from an EMBL/GenBank/DDBJ whole genome shotgun (WGS) entry which is preliminary data.</text>
</comment>
<evidence type="ECO:0000313" key="1">
    <source>
        <dbReference type="EMBL" id="RZU16418.1"/>
    </source>
</evidence>
<keyword evidence="2" id="KW-1185">Reference proteome</keyword>
<dbReference type="EMBL" id="SHKR01000012">
    <property type="protein sequence ID" value="RZU16418.1"/>
    <property type="molecule type" value="Genomic_DNA"/>
</dbReference>
<reference evidence="1 2" key="1">
    <citation type="journal article" date="2015" name="Stand. Genomic Sci.">
        <title>Genomic Encyclopedia of Bacterial and Archaeal Type Strains, Phase III: the genomes of soil and plant-associated and newly described type strains.</title>
        <authorList>
            <person name="Whitman W.B."/>
            <person name="Woyke T."/>
            <person name="Klenk H.P."/>
            <person name="Zhou Y."/>
            <person name="Lilburn T.G."/>
            <person name="Beck B.J."/>
            <person name="De Vos P."/>
            <person name="Vandamme P."/>
            <person name="Eisen J.A."/>
            <person name="Garrity G."/>
            <person name="Hugenholtz P."/>
            <person name="Kyrpides N.C."/>
        </authorList>
    </citation>
    <scope>NUCLEOTIDE SEQUENCE [LARGE SCALE GENOMIC DNA]</scope>
    <source>
        <strain evidence="1 2">VKM Ac-2540</strain>
    </source>
</reference>
<organism evidence="1 2">
    <name type="scientific">Kribbella rubisoli</name>
    <dbReference type="NCBI Taxonomy" id="3075929"/>
    <lineage>
        <taxon>Bacteria</taxon>
        <taxon>Bacillati</taxon>
        <taxon>Actinomycetota</taxon>
        <taxon>Actinomycetes</taxon>
        <taxon>Propionibacteriales</taxon>
        <taxon>Kribbellaceae</taxon>
        <taxon>Kribbella</taxon>
    </lineage>
</organism>
<dbReference type="RefSeq" id="WP_130445329.1">
    <property type="nucleotide sequence ID" value="NZ_SHKR01000012.1"/>
</dbReference>
<gene>
    <name evidence="1" type="ORF">EV645_3983</name>
</gene>
<protein>
    <submittedName>
        <fullName evidence="1">Uncharacterized protein</fullName>
    </submittedName>
</protein>
<name>A0A4Q7X1E0_9ACTN</name>